<dbReference type="PANTHER" id="PTHR31052">
    <property type="entry name" value="COBRA-LIKE PROTEIN 7"/>
    <property type="match status" value="1"/>
</dbReference>
<dbReference type="GO" id="GO:0005886">
    <property type="term" value="C:plasma membrane"/>
    <property type="evidence" value="ECO:0007669"/>
    <property type="project" value="UniProtKB-SubCell"/>
</dbReference>
<feature type="domain" description="COBRA C-terminal" evidence="11">
    <location>
        <begin position="415"/>
        <end position="626"/>
    </location>
</feature>
<keyword evidence="5 10" id="KW-0732">Signal</keyword>
<dbReference type="PANTHER" id="PTHR31052:SF19">
    <property type="entry name" value="COBRA-LIKE PROTEIN 7"/>
    <property type="match status" value="1"/>
</dbReference>
<evidence type="ECO:0000256" key="3">
    <source>
        <dbReference type="ARBA" id="ARBA00022475"/>
    </source>
</evidence>
<evidence type="ECO:0000256" key="2">
    <source>
        <dbReference type="ARBA" id="ARBA00005507"/>
    </source>
</evidence>
<evidence type="ECO:0000259" key="11">
    <source>
        <dbReference type="Pfam" id="PF25079"/>
    </source>
</evidence>
<comment type="subcellular location">
    <subcellularLocation>
        <location evidence="1">Cell membrane</location>
        <topology evidence="1">Lipid-anchor</topology>
        <topology evidence="1">GPI-anchor</topology>
    </subcellularLocation>
</comment>
<dbReference type="GO" id="GO:0098552">
    <property type="term" value="C:side of membrane"/>
    <property type="evidence" value="ECO:0007669"/>
    <property type="project" value="UniProtKB-KW"/>
</dbReference>
<dbReference type="AlphaFoldDB" id="A0ABC8UXT1"/>
<evidence type="ECO:0000256" key="4">
    <source>
        <dbReference type="ARBA" id="ARBA00022622"/>
    </source>
</evidence>
<keyword evidence="13" id="KW-1185">Reference proteome</keyword>
<dbReference type="Pfam" id="PF04833">
    <property type="entry name" value="COBRA"/>
    <property type="match status" value="1"/>
</dbReference>
<feature type="chain" id="PRO_5044834813" description="COBRA C-terminal domain-containing protein" evidence="10">
    <location>
        <begin position="25"/>
        <end position="654"/>
    </location>
</feature>
<dbReference type="Pfam" id="PF25079">
    <property type="entry name" value="COB_C"/>
    <property type="match status" value="1"/>
</dbReference>
<dbReference type="Proteomes" id="UP001642360">
    <property type="component" value="Unassembled WGS sequence"/>
</dbReference>
<dbReference type="InterPro" id="IPR006918">
    <property type="entry name" value="COBRA_pln"/>
</dbReference>
<evidence type="ECO:0000256" key="1">
    <source>
        <dbReference type="ARBA" id="ARBA00004609"/>
    </source>
</evidence>
<dbReference type="EMBL" id="CAUOFW020009446">
    <property type="protein sequence ID" value="CAK9185814.1"/>
    <property type="molecule type" value="Genomic_DNA"/>
</dbReference>
<name>A0ABC8UXT1_9AQUA</name>
<gene>
    <name evidence="12" type="ORF">ILEXP_LOCUS56250</name>
</gene>
<evidence type="ECO:0000256" key="9">
    <source>
        <dbReference type="SAM" id="Phobius"/>
    </source>
</evidence>
<evidence type="ECO:0000256" key="8">
    <source>
        <dbReference type="ARBA" id="ARBA00023288"/>
    </source>
</evidence>
<organism evidence="12 13">
    <name type="scientific">Ilex paraguariensis</name>
    <name type="common">yerba mate</name>
    <dbReference type="NCBI Taxonomy" id="185542"/>
    <lineage>
        <taxon>Eukaryota</taxon>
        <taxon>Viridiplantae</taxon>
        <taxon>Streptophyta</taxon>
        <taxon>Embryophyta</taxon>
        <taxon>Tracheophyta</taxon>
        <taxon>Spermatophyta</taxon>
        <taxon>Magnoliopsida</taxon>
        <taxon>eudicotyledons</taxon>
        <taxon>Gunneridae</taxon>
        <taxon>Pentapetalae</taxon>
        <taxon>asterids</taxon>
        <taxon>campanulids</taxon>
        <taxon>Aquifoliales</taxon>
        <taxon>Aquifoliaceae</taxon>
        <taxon>Ilex</taxon>
    </lineage>
</organism>
<evidence type="ECO:0000256" key="5">
    <source>
        <dbReference type="ARBA" id="ARBA00022729"/>
    </source>
</evidence>
<accession>A0ABC8UXT1</accession>
<keyword evidence="8" id="KW-0449">Lipoprotein</keyword>
<keyword evidence="7" id="KW-0325">Glycoprotein</keyword>
<protein>
    <recommendedName>
        <fullName evidence="11">COBRA C-terminal domain-containing protein</fullName>
    </recommendedName>
</protein>
<keyword evidence="4" id="KW-0336">GPI-anchor</keyword>
<keyword evidence="3" id="KW-1003">Cell membrane</keyword>
<evidence type="ECO:0000256" key="7">
    <source>
        <dbReference type="ARBA" id="ARBA00023180"/>
    </source>
</evidence>
<sequence length="654" mass="72129">MANLNSLFTFLILIVSISVPSSLSQPTNNSVCNGILITYVFNLGYPIPPFLLPSDSTNQPYRFQSTLTVLNTGLEEFKSWRVFVKFQHREFLVSASNAVLADGTSLPVDVSNGTILAGFPVTDLKSAVQTAGDYNQMQARVELVGTQYGIGAPAVPLPSTITLGNDGFLCSSSPSTNQGNNETRVCCFKDSSVTSNITTTLDDEGLLPRQDGDLSIMYDVIKSYDSNYLAQVTISNHNPIGRLEYWHLRWDWMRGEFIYAMRGAYPFIIDTRDCIFGPQGQHYLDLDFSTALNCERRPTIIDLPLARTNDTNLGMIPFCCRNGTILPPSMDLRRSKSVFQMQVYKMPPDLNRTQLIPPRNWKINDTHNPDYQCGQPIPVSPSLFPDPSGLPTESSAIASWQVVCNITHSKSEIPKCCVSFSSFFNDSVVPCNTCACGCNNNPSNVCSATTPGLPLPPEALLLPFENRTKKALDFADRKKRDVPNPLPCGDNCGVSINWHLLSDYRGGWTARMTLFNWGETGFEDWFAAVQLDKAMPGFEKVYSFNGSALSGSNNSIYIQGLPGLNYLLEERDGHNPKKDPRVPGTQQSVISFTKKNTPGINVARGDGFPSKVYFNGEECSLPKILPNNAPPGIGSTITVFSFSLALLLRLFLQL</sequence>
<comment type="similarity">
    <text evidence="2">Belongs to the COBRA family.</text>
</comment>
<proteinExistence type="inferred from homology"/>
<comment type="caution">
    <text evidence="12">The sequence shown here is derived from an EMBL/GenBank/DDBJ whole genome shotgun (WGS) entry which is preliminary data.</text>
</comment>
<evidence type="ECO:0000313" key="13">
    <source>
        <dbReference type="Proteomes" id="UP001642360"/>
    </source>
</evidence>
<evidence type="ECO:0000256" key="6">
    <source>
        <dbReference type="ARBA" id="ARBA00023136"/>
    </source>
</evidence>
<dbReference type="InterPro" id="IPR056900">
    <property type="entry name" value="COB_C"/>
</dbReference>
<feature type="transmembrane region" description="Helical" evidence="9">
    <location>
        <begin position="632"/>
        <end position="652"/>
    </location>
</feature>
<evidence type="ECO:0000256" key="10">
    <source>
        <dbReference type="SAM" id="SignalP"/>
    </source>
</evidence>
<reference evidence="12 13" key="1">
    <citation type="submission" date="2024-02" db="EMBL/GenBank/DDBJ databases">
        <authorList>
            <person name="Vignale AGUSTIN F."/>
            <person name="Sosa J E."/>
            <person name="Modenutti C."/>
        </authorList>
    </citation>
    <scope>NUCLEOTIDE SEQUENCE [LARGE SCALE GENOMIC DNA]</scope>
</reference>
<keyword evidence="6 9" id="KW-0472">Membrane</keyword>
<evidence type="ECO:0000313" key="12">
    <source>
        <dbReference type="EMBL" id="CAK9185814.1"/>
    </source>
</evidence>
<feature type="signal peptide" evidence="10">
    <location>
        <begin position="1"/>
        <end position="24"/>
    </location>
</feature>
<keyword evidence="9" id="KW-0812">Transmembrane</keyword>
<keyword evidence="9" id="KW-1133">Transmembrane helix</keyword>